<accession>X1EW45</accession>
<organism evidence="1">
    <name type="scientific">marine sediment metagenome</name>
    <dbReference type="NCBI Taxonomy" id="412755"/>
    <lineage>
        <taxon>unclassified sequences</taxon>
        <taxon>metagenomes</taxon>
        <taxon>ecological metagenomes</taxon>
    </lineage>
</organism>
<evidence type="ECO:0000313" key="1">
    <source>
        <dbReference type="EMBL" id="GAH37596.1"/>
    </source>
</evidence>
<comment type="caution">
    <text evidence="1">The sequence shown here is derived from an EMBL/GenBank/DDBJ whole genome shotgun (WGS) entry which is preliminary data.</text>
</comment>
<name>X1EW45_9ZZZZ</name>
<dbReference type="EMBL" id="BARU01009482">
    <property type="protein sequence ID" value="GAH37596.1"/>
    <property type="molecule type" value="Genomic_DNA"/>
</dbReference>
<sequence length="226" mass="26661">MKQRIQILLFQFIICTIYVYGQETESNSRNVEFGAIIFTYQENLVGAGWASPHYAQKYVPQKSYGVFFKVYKRKYNLRASFKHFRYHNKYELSKLTDVMDYDETVDGDYLRNTIFFGVEKQFLKNKLTPYVFTDVGMFISRYSGTKDEFSGWTLETYHFDFLAKGFGLQLKPGAGVKMSVNSWFGFILESSISFEKLLWKKDERWYLTGDDIKFNPINKLGIVFKL</sequence>
<reference evidence="1" key="1">
    <citation type="journal article" date="2014" name="Front. Microbiol.">
        <title>High frequency of phylogenetically diverse reductive dehalogenase-homologous genes in deep subseafloor sedimentary metagenomes.</title>
        <authorList>
            <person name="Kawai M."/>
            <person name="Futagami T."/>
            <person name="Toyoda A."/>
            <person name="Takaki Y."/>
            <person name="Nishi S."/>
            <person name="Hori S."/>
            <person name="Arai W."/>
            <person name="Tsubouchi T."/>
            <person name="Morono Y."/>
            <person name="Uchiyama I."/>
            <person name="Ito T."/>
            <person name="Fujiyama A."/>
            <person name="Inagaki F."/>
            <person name="Takami H."/>
        </authorList>
    </citation>
    <scope>NUCLEOTIDE SEQUENCE</scope>
    <source>
        <strain evidence="1">Expedition CK06-06</strain>
    </source>
</reference>
<protein>
    <submittedName>
        <fullName evidence="1">Uncharacterized protein</fullName>
    </submittedName>
</protein>
<gene>
    <name evidence="1" type="ORF">S03H2_18286</name>
</gene>
<proteinExistence type="predicted"/>
<dbReference type="AlphaFoldDB" id="X1EW45"/>